<evidence type="ECO:0000313" key="1">
    <source>
        <dbReference type="EMBL" id="CAC5391282.1"/>
    </source>
</evidence>
<reference evidence="1 2" key="1">
    <citation type="submission" date="2020-06" db="EMBL/GenBank/DDBJ databases">
        <authorList>
            <person name="Li R."/>
            <person name="Bekaert M."/>
        </authorList>
    </citation>
    <scope>NUCLEOTIDE SEQUENCE [LARGE SCALE GENOMIC DNA]</scope>
    <source>
        <strain evidence="2">wild</strain>
    </source>
</reference>
<accession>A0A6J8C6E7</accession>
<sequence length="213" mass="25277">MPGEKSNLRNENSRHSDTYDLLIIGSSIIKDLDGKRMYKHRKVKITTLHDKTVFGAIQYIKSFRDKAKHIMFQIGSNDIEQKTPDEVIQEIEELVRVTLNDITQMQKSLLRKYCHAFLSGRYYAKFFNEHRLFLMFNYHVQKTLYMKCSINIDKEIGLEEKGWHWIKSYKWTENSKLKLIDALLTENVKNEIIEFEMVNYEENQVGVDEATEN</sequence>
<gene>
    <name evidence="1" type="ORF">MCOR_26298</name>
</gene>
<name>A0A6J8C6E7_MYTCO</name>
<evidence type="ECO:0000313" key="2">
    <source>
        <dbReference type="Proteomes" id="UP000507470"/>
    </source>
</evidence>
<dbReference type="Proteomes" id="UP000507470">
    <property type="component" value="Unassembled WGS sequence"/>
</dbReference>
<keyword evidence="2" id="KW-1185">Reference proteome</keyword>
<proteinExistence type="predicted"/>
<dbReference type="EMBL" id="CACVKT020004688">
    <property type="protein sequence ID" value="CAC5391282.1"/>
    <property type="molecule type" value="Genomic_DNA"/>
</dbReference>
<organism evidence="1 2">
    <name type="scientific">Mytilus coruscus</name>
    <name type="common">Sea mussel</name>
    <dbReference type="NCBI Taxonomy" id="42192"/>
    <lineage>
        <taxon>Eukaryota</taxon>
        <taxon>Metazoa</taxon>
        <taxon>Spiralia</taxon>
        <taxon>Lophotrochozoa</taxon>
        <taxon>Mollusca</taxon>
        <taxon>Bivalvia</taxon>
        <taxon>Autobranchia</taxon>
        <taxon>Pteriomorphia</taxon>
        <taxon>Mytilida</taxon>
        <taxon>Mytiloidea</taxon>
        <taxon>Mytilidae</taxon>
        <taxon>Mytilinae</taxon>
        <taxon>Mytilus</taxon>
    </lineage>
</organism>
<protein>
    <submittedName>
        <fullName evidence="1">Uncharacterized protein</fullName>
    </submittedName>
</protein>
<dbReference type="AlphaFoldDB" id="A0A6J8C6E7"/>